<reference evidence="2" key="1">
    <citation type="journal article" date="2019" name="Genome Announc.">
        <title>Draft Genome Sequence of Pseudoalteromonas piscicida Strain 36Y ROTHPW, an Hypersaline Seawater Isolate from the South Coast of Sonora, Mexico.</title>
        <authorList>
            <person name="Sanchez-Diaz R."/>
            <person name="Molina-Garza Z.J."/>
            <person name="Cruz-Suarez L.E."/>
            <person name="Selvin J."/>
            <person name="Kiran G.S."/>
            <person name="Ibarra-Gamez J.C."/>
            <person name="Gomez-Gil B."/>
            <person name="Galaviz-Silva L."/>
        </authorList>
    </citation>
    <scope>NUCLEOTIDE SEQUENCE [LARGE SCALE GENOMIC DNA]</scope>
    <source>
        <strain evidence="2">36Y_RITHPW</strain>
    </source>
</reference>
<evidence type="ECO:0000313" key="2">
    <source>
        <dbReference type="Proteomes" id="UP000228621"/>
    </source>
</evidence>
<accession>A0A2A5JJD6</accession>
<comment type="caution">
    <text evidence="1">The sequence shown here is derived from an EMBL/GenBank/DDBJ whole genome shotgun (WGS) entry which is preliminary data.</text>
</comment>
<proteinExistence type="predicted"/>
<dbReference type="EMBL" id="NKHF01000208">
    <property type="protein sequence ID" value="PCK29527.1"/>
    <property type="molecule type" value="Genomic_DNA"/>
</dbReference>
<name>A0A2A5JJD6_PSEO7</name>
<gene>
    <name evidence="1" type="ORF">CEX98_22630</name>
</gene>
<dbReference type="AlphaFoldDB" id="A0A2A5JJD6"/>
<sequence>MSQQVEITLTGVANVKITKHVTLPKAEADKLLADDSKMQEMLTRHNSVEVKDWGHVFGQKLREFAIAAPEPGFACANHHCGWVGNESDKAAVYVGDQLSSACPKCHSVKFYKVQQVVPRG</sequence>
<evidence type="ECO:0000313" key="1">
    <source>
        <dbReference type="EMBL" id="PCK29527.1"/>
    </source>
</evidence>
<dbReference type="RefSeq" id="WP_099644186.1">
    <property type="nucleotide sequence ID" value="NZ_NKHF01000208.1"/>
</dbReference>
<organism evidence="1 2">
    <name type="scientific">Pseudoalteromonas piscicida</name>
    <dbReference type="NCBI Taxonomy" id="43662"/>
    <lineage>
        <taxon>Bacteria</taxon>
        <taxon>Pseudomonadati</taxon>
        <taxon>Pseudomonadota</taxon>
        <taxon>Gammaproteobacteria</taxon>
        <taxon>Alteromonadales</taxon>
        <taxon>Pseudoalteromonadaceae</taxon>
        <taxon>Pseudoalteromonas</taxon>
    </lineage>
</organism>
<dbReference type="Proteomes" id="UP000228621">
    <property type="component" value="Unassembled WGS sequence"/>
</dbReference>
<keyword evidence="2" id="KW-1185">Reference proteome</keyword>
<protein>
    <submittedName>
        <fullName evidence="1">Uncharacterized protein</fullName>
    </submittedName>
</protein>